<keyword evidence="2" id="KW-1185">Reference proteome</keyword>
<accession>A0ABZ2ZAR9</accession>
<protein>
    <submittedName>
        <fullName evidence="1">Uncharacterized protein</fullName>
    </submittedName>
</protein>
<sequence length="155" mass="18216">MPYDFTFKRTIELDNQTALVRNISLAKALTESFSEITDLNLPNPDFHFSKTVIDSEKEFPEQHFYLEADIDGCYYIFSFWKDNLYVELGAGGNMDRRFNHLRDCSEIILDHDFQIQSPTEGKLLTTDIGFEQHIEAYKEWVSFIDKVRKIRNSSE</sequence>
<dbReference type="EMBL" id="CP150096">
    <property type="protein sequence ID" value="WZN48545.1"/>
    <property type="molecule type" value="Genomic_DNA"/>
</dbReference>
<organism evidence="1 2">
    <name type="scientific">Chitinophaga caseinilytica</name>
    <dbReference type="NCBI Taxonomy" id="2267521"/>
    <lineage>
        <taxon>Bacteria</taxon>
        <taxon>Pseudomonadati</taxon>
        <taxon>Bacteroidota</taxon>
        <taxon>Chitinophagia</taxon>
        <taxon>Chitinophagales</taxon>
        <taxon>Chitinophagaceae</taxon>
        <taxon>Chitinophaga</taxon>
    </lineage>
</organism>
<evidence type="ECO:0000313" key="2">
    <source>
        <dbReference type="Proteomes" id="UP001449657"/>
    </source>
</evidence>
<dbReference type="RefSeq" id="WP_341843135.1">
    <property type="nucleotide sequence ID" value="NZ_CP149792.1"/>
</dbReference>
<name>A0ABZ2ZAR9_9BACT</name>
<evidence type="ECO:0000313" key="1">
    <source>
        <dbReference type="EMBL" id="WZN48545.1"/>
    </source>
</evidence>
<reference evidence="1 2" key="1">
    <citation type="submission" date="2024-03" db="EMBL/GenBank/DDBJ databases">
        <title>Chitinophaga caseinilytica sp. nov., a casein hydrolysing bacterium isolated from forest soil.</title>
        <authorList>
            <person name="Lee D.S."/>
            <person name="Han D.M."/>
            <person name="Baek J.H."/>
            <person name="Choi D.G."/>
            <person name="Jeon J.H."/>
            <person name="Jeon C.O."/>
        </authorList>
    </citation>
    <scope>NUCLEOTIDE SEQUENCE [LARGE SCALE GENOMIC DNA]</scope>
    <source>
        <strain evidence="1 2">KACC 19118</strain>
    </source>
</reference>
<dbReference type="Proteomes" id="UP001449657">
    <property type="component" value="Chromosome"/>
</dbReference>
<gene>
    <name evidence="1" type="ORF">WJU22_10210</name>
</gene>
<proteinExistence type="predicted"/>